<dbReference type="EMBL" id="AC149208">
    <property type="protein sequence ID" value="ABN05997.1"/>
    <property type="molecule type" value="Genomic_DNA"/>
</dbReference>
<gene>
    <name evidence="1" type="ORF">MtrDRAFT_AC149208g45v2</name>
</gene>
<reference evidence="1" key="1">
    <citation type="submission" date="2004-10" db="EMBL/GenBank/DDBJ databases">
        <authorList>
            <person name="Town C.D."/>
        </authorList>
    </citation>
    <scope>NUCLEOTIDE SEQUENCE</scope>
</reference>
<name>A2Q260_MEDTR</name>
<organism evidence="1">
    <name type="scientific">Medicago truncatula</name>
    <name type="common">Barrel medic</name>
    <name type="synonym">Medicago tribuloides</name>
    <dbReference type="NCBI Taxonomy" id="3880"/>
    <lineage>
        <taxon>Eukaryota</taxon>
        <taxon>Viridiplantae</taxon>
        <taxon>Streptophyta</taxon>
        <taxon>Embryophyta</taxon>
        <taxon>Tracheophyta</taxon>
        <taxon>Spermatophyta</taxon>
        <taxon>Magnoliopsida</taxon>
        <taxon>eudicotyledons</taxon>
        <taxon>Gunneridae</taxon>
        <taxon>Pentapetalae</taxon>
        <taxon>rosids</taxon>
        <taxon>fabids</taxon>
        <taxon>Fabales</taxon>
        <taxon>Fabaceae</taxon>
        <taxon>Papilionoideae</taxon>
        <taxon>50 kb inversion clade</taxon>
        <taxon>NPAAA clade</taxon>
        <taxon>Hologalegina</taxon>
        <taxon>IRL clade</taxon>
        <taxon>Trifolieae</taxon>
        <taxon>Medicago</taxon>
    </lineage>
</organism>
<reference evidence="1" key="2">
    <citation type="submission" date="2007-03" db="EMBL/GenBank/DDBJ databases">
        <authorList>
            <consortium name="The International Medicago Genome Annotation Group"/>
        </authorList>
    </citation>
    <scope>NUCLEOTIDE SEQUENCE</scope>
</reference>
<protein>
    <submittedName>
        <fullName evidence="1">Uncharacterized protein</fullName>
    </submittedName>
</protein>
<proteinExistence type="predicted"/>
<accession>A2Q260</accession>
<sequence>MHDYEGSMIDLQETIRRLSKNGSQNPARVKKRDP</sequence>
<evidence type="ECO:0000313" key="1">
    <source>
        <dbReference type="EMBL" id="ABN05997.1"/>
    </source>
</evidence>
<dbReference type="AlphaFoldDB" id="A2Q260"/>